<reference evidence="2 3" key="1">
    <citation type="submission" date="2015-12" db="EMBL/GenBank/DDBJ databases">
        <title>Draft genome sequence of Moniliophthora roreri, the causal agent of frosty pod rot of cacao.</title>
        <authorList>
            <person name="Aime M.C."/>
            <person name="Diaz-Valderrama J.R."/>
            <person name="Kijpornyongpan T."/>
            <person name="Phillips-Mora W."/>
        </authorList>
    </citation>
    <scope>NUCLEOTIDE SEQUENCE [LARGE SCALE GENOMIC DNA]</scope>
    <source>
        <strain evidence="2 3">MCA 2952</strain>
    </source>
</reference>
<name>A0A0W0G1X8_MONRR</name>
<protein>
    <submittedName>
        <fullName evidence="2">Putative zinc finger dihydrouridine synthase</fullName>
    </submittedName>
</protein>
<dbReference type="EMBL" id="LATX01001320">
    <property type="protein sequence ID" value="KTB42536.1"/>
    <property type="molecule type" value="Genomic_DNA"/>
</dbReference>
<dbReference type="PANTHER" id="PTHR45846:SF1">
    <property type="entry name" value="TRNA-DIHYDROURIDINE(47) SYNTHASE [NAD(P)(+)]-LIKE"/>
    <property type="match status" value="1"/>
</dbReference>
<dbReference type="PANTHER" id="PTHR45846">
    <property type="entry name" value="TRNA-DIHYDROURIDINE(47) SYNTHASE [NAD(P)(+)]-LIKE"/>
    <property type="match status" value="1"/>
</dbReference>
<dbReference type="Proteomes" id="UP000054988">
    <property type="component" value="Unassembled WGS sequence"/>
</dbReference>
<gene>
    <name evidence="2" type="ORF">WG66_4889</name>
</gene>
<feature type="region of interest" description="Disordered" evidence="1">
    <location>
        <begin position="116"/>
        <end position="135"/>
    </location>
</feature>
<dbReference type="AlphaFoldDB" id="A0A0W0G1X8"/>
<accession>A0A0W0G1X8</accession>
<evidence type="ECO:0000256" key="1">
    <source>
        <dbReference type="SAM" id="MobiDB-lite"/>
    </source>
</evidence>
<dbReference type="GO" id="GO:0003723">
    <property type="term" value="F:RNA binding"/>
    <property type="evidence" value="ECO:0007669"/>
    <property type="project" value="TreeGrafter"/>
</dbReference>
<dbReference type="GO" id="GO:0017150">
    <property type="term" value="F:tRNA dihydrouridine synthase activity"/>
    <property type="evidence" value="ECO:0007669"/>
    <property type="project" value="TreeGrafter"/>
</dbReference>
<proteinExistence type="predicted"/>
<evidence type="ECO:0000313" key="3">
    <source>
        <dbReference type="Proteomes" id="UP000054988"/>
    </source>
</evidence>
<comment type="caution">
    <text evidence="2">The sequence shown here is derived from an EMBL/GenBank/DDBJ whole genome shotgun (WGS) entry which is preliminary data.</text>
</comment>
<evidence type="ECO:0000313" key="2">
    <source>
        <dbReference type="EMBL" id="KTB42536.1"/>
    </source>
</evidence>
<organism evidence="2 3">
    <name type="scientific">Moniliophthora roreri</name>
    <name type="common">Frosty pod rot fungus</name>
    <name type="synonym">Monilia roreri</name>
    <dbReference type="NCBI Taxonomy" id="221103"/>
    <lineage>
        <taxon>Eukaryota</taxon>
        <taxon>Fungi</taxon>
        <taxon>Dikarya</taxon>
        <taxon>Basidiomycota</taxon>
        <taxon>Agaricomycotina</taxon>
        <taxon>Agaricomycetes</taxon>
        <taxon>Agaricomycetidae</taxon>
        <taxon>Agaricales</taxon>
        <taxon>Marasmiineae</taxon>
        <taxon>Marasmiaceae</taxon>
        <taxon>Moniliophthora</taxon>
    </lineage>
</organism>
<sequence>MQLNPTHLIPTLPARMAKTSRDNRDKRNRKTQSAHVTKSEAGELELIKDEEKKAQTAISMQEVNFVSPDTQRLLRTKKVSRFRYGKRIKALNKDQKPEAAVTQDADGDVILAETARDDPAPVPRPSPIQLHEPTSLDGIDTSRNRYLEKNRFSWTGETYFAPLMAAGSLSFRRFCVDYGADITVVIGEKISLRDGLRSAGCESKPNTLVPTAEVLYEECTKNGGIDLLWMPD</sequence>
<feature type="region of interest" description="Disordered" evidence="1">
    <location>
        <begin position="1"/>
        <end position="39"/>
    </location>
</feature>